<evidence type="ECO:0000256" key="1">
    <source>
        <dbReference type="ARBA" id="ARBA00006849"/>
    </source>
</evidence>
<name>A0A376TT15_ECOLX</name>
<reference evidence="7 8" key="1">
    <citation type="submission" date="2018-06" db="EMBL/GenBank/DDBJ databases">
        <authorList>
            <consortium name="Pathogen Informatics"/>
            <person name="Doyle S."/>
        </authorList>
    </citation>
    <scope>NUCLEOTIDE SEQUENCE [LARGE SCALE GENOMIC DNA]</scope>
    <source>
        <strain evidence="6 8">NCTC8500</strain>
        <strain evidence="4 7">NCTC8985</strain>
        <strain evidence="5 9">NCTC9045</strain>
    </source>
</reference>
<evidence type="ECO:0000313" key="9">
    <source>
        <dbReference type="Proteomes" id="UP000254503"/>
    </source>
</evidence>
<dbReference type="SUPFAM" id="SSF56003">
    <property type="entry name" value="Molybdenum cofactor-binding domain"/>
    <property type="match status" value="1"/>
</dbReference>
<evidence type="ECO:0000313" key="5">
    <source>
        <dbReference type="EMBL" id="STJ53281.1"/>
    </source>
</evidence>
<dbReference type="GO" id="GO:0050138">
    <property type="term" value="F:nicotinate dehydrogenase activity"/>
    <property type="evidence" value="ECO:0007669"/>
    <property type="project" value="UniProtKB-EC"/>
</dbReference>
<dbReference type="InterPro" id="IPR046867">
    <property type="entry name" value="AldOxase/xan_DH_MoCoBD2"/>
</dbReference>
<dbReference type="EMBL" id="UGCO01000001">
    <property type="protein sequence ID" value="STI80217.1"/>
    <property type="molecule type" value="Genomic_DNA"/>
</dbReference>
<evidence type="ECO:0000313" key="7">
    <source>
        <dbReference type="Proteomes" id="UP000254405"/>
    </source>
</evidence>
<gene>
    <name evidence="4" type="primary">ndhM_2</name>
    <name evidence="5" type="synonym">ndhM</name>
    <name evidence="6" type="ORF">NCTC8500_00950</name>
    <name evidence="4" type="ORF">NCTC8985_05634</name>
    <name evidence="5" type="ORF">NCTC9045_01110</name>
</gene>
<accession>A0A376TT15</accession>
<sequence>MLHQSAMNLTLIKGHIVLVERPEEPLMSLKDLAMDAFYHPERGGQLSAESSIKTTTNPPAFGCTFVDLTVDIALCKVTINRILNVHDSGHILNPLLAEGQVHGGMGMGIGWALFEEMIIDAKSGVVRNPNLLDYKMPTMPDLPQLESAFVEINEPQSAYGHKSLGEPPIIPVAAAIRNAVKMATGVAINTLPLTPKRLYEEFHLAGLI</sequence>
<evidence type="ECO:0000313" key="8">
    <source>
        <dbReference type="Proteomes" id="UP000254429"/>
    </source>
</evidence>
<dbReference type="Gene3D" id="3.30.365.10">
    <property type="entry name" value="Aldehyde oxidase/xanthine dehydrogenase, molybdopterin binding domain"/>
    <property type="match status" value="1"/>
</dbReference>
<evidence type="ECO:0000313" key="6">
    <source>
        <dbReference type="EMBL" id="STM37229.1"/>
    </source>
</evidence>
<dbReference type="PANTHER" id="PTHR11908">
    <property type="entry name" value="XANTHINE DEHYDROGENASE"/>
    <property type="match status" value="1"/>
</dbReference>
<dbReference type="EMBL" id="UGDD01000002">
    <property type="protein sequence ID" value="STJ53281.1"/>
    <property type="molecule type" value="Genomic_DNA"/>
</dbReference>
<keyword evidence="4" id="KW-0560">Oxidoreductase</keyword>
<keyword evidence="2" id="KW-0500">Molybdenum</keyword>
<dbReference type="InterPro" id="IPR037165">
    <property type="entry name" value="AldOxase/xan_DH_Mopterin-bd_sf"/>
</dbReference>
<dbReference type="AlphaFoldDB" id="A0A376TT15"/>
<dbReference type="InterPro" id="IPR016208">
    <property type="entry name" value="Ald_Oxase/xanthine_DH-like"/>
</dbReference>
<organism evidence="4 7">
    <name type="scientific">Escherichia coli</name>
    <dbReference type="NCBI Taxonomy" id="562"/>
    <lineage>
        <taxon>Bacteria</taxon>
        <taxon>Pseudomonadati</taxon>
        <taxon>Pseudomonadota</taxon>
        <taxon>Gammaproteobacteria</taxon>
        <taxon>Enterobacterales</taxon>
        <taxon>Enterobacteriaceae</taxon>
        <taxon>Escherichia</taxon>
    </lineage>
</organism>
<comment type="similarity">
    <text evidence="1">Belongs to the xanthine dehydrogenase family.</text>
</comment>
<dbReference type="GO" id="GO:0004854">
    <property type="term" value="F:xanthine dehydrogenase activity"/>
    <property type="evidence" value="ECO:0007669"/>
    <property type="project" value="UniProtKB-EC"/>
</dbReference>
<protein>
    <submittedName>
        <fullName evidence="4">Xanthine dehydrogenase subunit XdhA</fullName>
        <ecNumber evidence="4">1.17.1.4</ecNumber>
        <ecNumber evidence="4">1.17.1.5</ecNumber>
    </submittedName>
</protein>
<dbReference type="PANTHER" id="PTHR11908:SF132">
    <property type="entry name" value="ALDEHYDE OXIDASE 1-RELATED"/>
    <property type="match status" value="1"/>
</dbReference>
<dbReference type="EMBL" id="UGFG01000001">
    <property type="protein sequence ID" value="STM37229.1"/>
    <property type="molecule type" value="Genomic_DNA"/>
</dbReference>
<evidence type="ECO:0000256" key="2">
    <source>
        <dbReference type="ARBA" id="ARBA00022505"/>
    </source>
</evidence>
<dbReference type="Proteomes" id="UP000254429">
    <property type="component" value="Unassembled WGS sequence"/>
</dbReference>
<dbReference type="Proteomes" id="UP000254405">
    <property type="component" value="Unassembled WGS sequence"/>
</dbReference>
<evidence type="ECO:0000259" key="3">
    <source>
        <dbReference type="Pfam" id="PF20256"/>
    </source>
</evidence>
<dbReference type="EC" id="1.17.1.5" evidence="4"/>
<proteinExistence type="inferred from homology"/>
<dbReference type="EC" id="1.17.1.4" evidence="4"/>
<evidence type="ECO:0000313" key="4">
    <source>
        <dbReference type="EMBL" id="STI80217.1"/>
    </source>
</evidence>
<feature type="domain" description="Aldehyde oxidase/xanthine dehydrogenase second molybdopterin binding" evidence="3">
    <location>
        <begin position="6"/>
        <end position="143"/>
    </location>
</feature>
<dbReference type="Pfam" id="PF20256">
    <property type="entry name" value="MoCoBD_2"/>
    <property type="match status" value="1"/>
</dbReference>
<dbReference type="GO" id="GO:0005506">
    <property type="term" value="F:iron ion binding"/>
    <property type="evidence" value="ECO:0007669"/>
    <property type="project" value="InterPro"/>
</dbReference>
<dbReference type="Proteomes" id="UP000254503">
    <property type="component" value="Unassembled WGS sequence"/>
</dbReference>